<dbReference type="EMBL" id="PPTA01000019">
    <property type="protein sequence ID" value="TFA98533.1"/>
    <property type="molecule type" value="Genomic_DNA"/>
</dbReference>
<sequence>MPSIKPTRPQPTLPNNTHASSTSTSSSASSWVEVESNPESALSLETASISPTLSDSSSSSSSSAWITDDEPFETNPVDEYFTNALNQQTLTSQFQSLSITTTSNQQNNQSPHEIASRRTQFFLHLRAFYQGLLPDPFHEFHSISTSLFGATLPPDVYLTSSPFPPTSTRGTIRLRHIRAALNMPPSAPLSQVERFIGRNPSVVSHIFFNIQPFSDVVFKQQHPGHHVYVPSQGALECNARLLRALKEVAWGDESADWVVGLARTEDARRLSALCKVRRKSILPSVRERMVRVEERGQRPFQDEQWHRQAVREMRRERPSSLLRIVVLLQDVVEETK</sequence>
<feature type="compositionally biased region" description="Low complexity" evidence="1">
    <location>
        <begin position="19"/>
        <end position="30"/>
    </location>
</feature>
<keyword evidence="3" id="KW-1185">Reference proteome</keyword>
<protein>
    <submittedName>
        <fullName evidence="2">Uncharacterized protein</fullName>
    </submittedName>
</protein>
<comment type="caution">
    <text evidence="2">The sequence shown here is derived from an EMBL/GenBank/DDBJ whole genome shotgun (WGS) entry which is preliminary data.</text>
</comment>
<evidence type="ECO:0000313" key="2">
    <source>
        <dbReference type="EMBL" id="TFA98533.1"/>
    </source>
</evidence>
<dbReference type="RefSeq" id="XP_073554735.1">
    <property type="nucleotide sequence ID" value="XM_073706710.1"/>
</dbReference>
<name>A0ABY2GS56_9HYPO</name>
<feature type="compositionally biased region" description="Polar residues" evidence="1">
    <location>
        <begin position="37"/>
        <end position="47"/>
    </location>
</feature>
<evidence type="ECO:0000256" key="1">
    <source>
        <dbReference type="SAM" id="MobiDB-lite"/>
    </source>
</evidence>
<evidence type="ECO:0000313" key="3">
    <source>
        <dbReference type="Proteomes" id="UP001642720"/>
    </source>
</evidence>
<proteinExistence type="predicted"/>
<gene>
    <name evidence="2" type="ORF">CCMA1212_009637</name>
</gene>
<dbReference type="Proteomes" id="UP001642720">
    <property type="component" value="Unassembled WGS sequence"/>
</dbReference>
<feature type="region of interest" description="Disordered" evidence="1">
    <location>
        <begin position="1"/>
        <end position="69"/>
    </location>
</feature>
<organism evidence="2 3">
    <name type="scientific">Trichoderma ghanense</name>
    <dbReference type="NCBI Taxonomy" id="65468"/>
    <lineage>
        <taxon>Eukaryota</taxon>
        <taxon>Fungi</taxon>
        <taxon>Dikarya</taxon>
        <taxon>Ascomycota</taxon>
        <taxon>Pezizomycotina</taxon>
        <taxon>Sordariomycetes</taxon>
        <taxon>Hypocreomycetidae</taxon>
        <taxon>Hypocreales</taxon>
        <taxon>Hypocreaceae</taxon>
        <taxon>Trichoderma</taxon>
    </lineage>
</organism>
<accession>A0ABY2GS56</accession>
<feature type="compositionally biased region" description="Low complexity" evidence="1">
    <location>
        <begin position="48"/>
        <end position="63"/>
    </location>
</feature>
<reference evidence="2 3" key="1">
    <citation type="submission" date="2018-01" db="EMBL/GenBank/DDBJ databases">
        <title>Genome characterization of the sugarcane-associated fungus Trichoderma ghanense CCMA-1212 and their application in lignocelulose bioconversion.</title>
        <authorList>
            <person name="Steindorff A.S."/>
            <person name="Mendes T.D."/>
            <person name="Vilela E.S.D."/>
            <person name="Rodrigues D.S."/>
            <person name="Formighieri E.F."/>
            <person name="Melo I.S."/>
            <person name="Favaro L.C.L."/>
        </authorList>
    </citation>
    <scope>NUCLEOTIDE SEQUENCE [LARGE SCALE GENOMIC DNA]</scope>
    <source>
        <strain evidence="2 3">CCMA-1212</strain>
    </source>
</reference>
<dbReference type="GeneID" id="300581160"/>